<evidence type="ECO:0000256" key="1">
    <source>
        <dbReference type="RuleBase" id="RU004466"/>
    </source>
</evidence>
<comment type="caution">
    <text evidence="2">The sequence shown here is derived from an EMBL/GenBank/DDBJ whole genome shotgun (WGS) entry which is preliminary data.</text>
</comment>
<dbReference type="InterPro" id="IPR008949">
    <property type="entry name" value="Isoprenoid_synthase_dom_sf"/>
</dbReference>
<dbReference type="AlphaFoldDB" id="A0A4R2RWT1"/>
<keyword evidence="1" id="KW-0808">Transferase</keyword>
<comment type="similarity">
    <text evidence="1">Belongs to the FPP/GGPP synthase family.</text>
</comment>
<dbReference type="EMBL" id="SLXT01000017">
    <property type="protein sequence ID" value="TCP63585.1"/>
    <property type="molecule type" value="Genomic_DNA"/>
</dbReference>
<organism evidence="2 3">
    <name type="scientific">Heliophilum fasciatum</name>
    <dbReference type="NCBI Taxonomy" id="35700"/>
    <lineage>
        <taxon>Bacteria</taxon>
        <taxon>Bacillati</taxon>
        <taxon>Bacillota</taxon>
        <taxon>Clostridia</taxon>
        <taxon>Eubacteriales</taxon>
        <taxon>Heliobacteriaceae</taxon>
        <taxon>Heliophilum</taxon>
    </lineage>
</organism>
<keyword evidence="3" id="KW-1185">Reference proteome</keyword>
<dbReference type="InterPro" id="IPR000092">
    <property type="entry name" value="Polyprenyl_synt"/>
</dbReference>
<dbReference type="Gene3D" id="1.10.600.10">
    <property type="entry name" value="Farnesyl Diphosphate Synthase"/>
    <property type="match status" value="1"/>
</dbReference>
<dbReference type="GO" id="GO:0008299">
    <property type="term" value="P:isoprenoid biosynthetic process"/>
    <property type="evidence" value="ECO:0007669"/>
    <property type="project" value="InterPro"/>
</dbReference>
<gene>
    <name evidence="2" type="ORF">EDD73_11710</name>
</gene>
<proteinExistence type="inferred from homology"/>
<dbReference type="SUPFAM" id="SSF48576">
    <property type="entry name" value="Terpenoid synthases"/>
    <property type="match status" value="1"/>
</dbReference>
<name>A0A4R2RWT1_9FIRM</name>
<dbReference type="OrthoDB" id="1795180at2"/>
<dbReference type="GO" id="GO:0004659">
    <property type="term" value="F:prenyltransferase activity"/>
    <property type="evidence" value="ECO:0007669"/>
    <property type="project" value="InterPro"/>
</dbReference>
<dbReference type="Pfam" id="PF00348">
    <property type="entry name" value="polyprenyl_synt"/>
    <property type="match status" value="1"/>
</dbReference>
<dbReference type="Proteomes" id="UP000294813">
    <property type="component" value="Unassembled WGS sequence"/>
</dbReference>
<sequence length="274" mass="30066">MYMSWKKWEHLLPELSNVRAQLEATLRLKSGSYTSIMGANAFDEDKMYPAIVVLLIARMFGHTTRSMRYLASVVQCIHVATEIHRTIPDERAGTIRDGQTIPFAALVGDLLYARFFALLCEGEILSCLYPLSQSICAMHEGAMIRKELVETGYAQENHTEAMRTLEGTSLVVTACRLAGQAGNASFEESQALEQFGRAVGMLGAQRLTSLSTSQAAHWLAQGLDAIEQLPQGAANDACRLLLNNLGARWRSETPRSAVVVADVACVPCTSKWVV</sequence>
<accession>A0A4R2RWT1</accession>
<reference evidence="2 3" key="1">
    <citation type="submission" date="2019-03" db="EMBL/GenBank/DDBJ databases">
        <title>Genomic Encyclopedia of Type Strains, Phase IV (KMG-IV): sequencing the most valuable type-strain genomes for metagenomic binning, comparative biology and taxonomic classification.</title>
        <authorList>
            <person name="Goeker M."/>
        </authorList>
    </citation>
    <scope>NUCLEOTIDE SEQUENCE [LARGE SCALE GENOMIC DNA]</scope>
    <source>
        <strain evidence="2 3">DSM 11170</strain>
    </source>
</reference>
<protein>
    <submittedName>
        <fullName evidence="2">Polyprenyl synthetase</fullName>
    </submittedName>
</protein>
<evidence type="ECO:0000313" key="3">
    <source>
        <dbReference type="Proteomes" id="UP000294813"/>
    </source>
</evidence>
<evidence type="ECO:0000313" key="2">
    <source>
        <dbReference type="EMBL" id="TCP63585.1"/>
    </source>
</evidence>